<reference evidence="3" key="1">
    <citation type="journal article" date="2017" name="Plant J.">
        <title>The pomegranate (Punica granatum L.) genome and the genomics of punicalagin biosynthesis.</title>
        <authorList>
            <person name="Qin G."/>
            <person name="Xu C."/>
            <person name="Ming R."/>
            <person name="Tang H."/>
            <person name="Guyot R."/>
            <person name="Kramer E.M."/>
            <person name="Hu Y."/>
            <person name="Yi X."/>
            <person name="Qi Y."/>
            <person name="Xu X."/>
            <person name="Gao Z."/>
            <person name="Pan H."/>
            <person name="Jian J."/>
            <person name="Tian Y."/>
            <person name="Yue Z."/>
            <person name="Xu Y."/>
        </authorList>
    </citation>
    <scope>NUCLEOTIDE SEQUENCE [LARGE SCALE GENOMIC DNA]</scope>
    <source>
        <strain evidence="3">cv. Dabenzi</strain>
    </source>
</reference>
<evidence type="ECO:0000256" key="1">
    <source>
        <dbReference type="SAM" id="SignalP"/>
    </source>
</evidence>
<dbReference type="PANTHER" id="PTHR37900:SF7">
    <property type="entry name" value="SECRETED PROTEIN"/>
    <property type="match status" value="1"/>
</dbReference>
<accession>A0A218WZ37</accession>
<evidence type="ECO:0000313" key="2">
    <source>
        <dbReference type="EMBL" id="OWM78175.1"/>
    </source>
</evidence>
<feature type="signal peptide" evidence="1">
    <location>
        <begin position="1"/>
        <end position="18"/>
    </location>
</feature>
<evidence type="ECO:0000313" key="3">
    <source>
        <dbReference type="Proteomes" id="UP000197138"/>
    </source>
</evidence>
<sequence>MLLPLMLPSLVRLITSLATQPTSTVTTLLYYSDLLPRNIIGNLRRFVRQELLGRGNHLFHFVVIVMRCFW</sequence>
<keyword evidence="1" id="KW-0732">Signal</keyword>
<dbReference type="AlphaFoldDB" id="A0A218WZ37"/>
<dbReference type="PANTHER" id="PTHR37900">
    <property type="match status" value="1"/>
</dbReference>
<gene>
    <name evidence="2" type="ORF">CDL15_Pgr014994</name>
</gene>
<comment type="caution">
    <text evidence="2">The sequence shown here is derived from an EMBL/GenBank/DDBJ whole genome shotgun (WGS) entry which is preliminary data.</text>
</comment>
<protein>
    <recommendedName>
        <fullName evidence="4">Secreted protein</fullName>
    </recommendedName>
</protein>
<evidence type="ECO:0008006" key="4">
    <source>
        <dbReference type="Google" id="ProtNLM"/>
    </source>
</evidence>
<feature type="chain" id="PRO_5012262188" description="Secreted protein" evidence="1">
    <location>
        <begin position="19"/>
        <end position="70"/>
    </location>
</feature>
<proteinExistence type="predicted"/>
<dbReference type="Proteomes" id="UP000197138">
    <property type="component" value="Unassembled WGS sequence"/>
</dbReference>
<name>A0A218WZ37_PUNGR</name>
<organism evidence="2 3">
    <name type="scientific">Punica granatum</name>
    <name type="common">Pomegranate</name>
    <dbReference type="NCBI Taxonomy" id="22663"/>
    <lineage>
        <taxon>Eukaryota</taxon>
        <taxon>Viridiplantae</taxon>
        <taxon>Streptophyta</taxon>
        <taxon>Embryophyta</taxon>
        <taxon>Tracheophyta</taxon>
        <taxon>Spermatophyta</taxon>
        <taxon>Magnoliopsida</taxon>
        <taxon>eudicotyledons</taxon>
        <taxon>Gunneridae</taxon>
        <taxon>Pentapetalae</taxon>
        <taxon>rosids</taxon>
        <taxon>malvids</taxon>
        <taxon>Myrtales</taxon>
        <taxon>Lythraceae</taxon>
        <taxon>Punica</taxon>
    </lineage>
</organism>
<dbReference type="EMBL" id="MTKT01002501">
    <property type="protein sequence ID" value="OWM78175.1"/>
    <property type="molecule type" value="Genomic_DNA"/>
</dbReference>